<dbReference type="OrthoDB" id="10256179at2759"/>
<keyword evidence="7" id="KW-1185">Reference proteome</keyword>
<evidence type="ECO:0000256" key="1">
    <source>
        <dbReference type="ARBA" id="ARBA00022658"/>
    </source>
</evidence>
<feature type="repeat" description="RCC1" evidence="3">
    <location>
        <begin position="163"/>
        <end position="216"/>
    </location>
</feature>
<dbReference type="InterPro" id="IPR009091">
    <property type="entry name" value="RCC1/BLIP-II"/>
</dbReference>
<dbReference type="GO" id="GO:0005737">
    <property type="term" value="C:cytoplasm"/>
    <property type="evidence" value="ECO:0007669"/>
    <property type="project" value="TreeGrafter"/>
</dbReference>
<keyword evidence="1" id="KW-0344">Guanine-nucleotide releasing factor</keyword>
<protein>
    <recommendedName>
        <fullName evidence="5">RCC1-like domain-containing protein</fullName>
    </recommendedName>
</protein>
<feature type="repeat" description="RCC1" evidence="3">
    <location>
        <begin position="2"/>
        <end position="72"/>
    </location>
</feature>
<dbReference type="PROSITE" id="PS50012">
    <property type="entry name" value="RCC1_3"/>
    <property type="match status" value="5"/>
</dbReference>
<dbReference type="OMA" id="HTCCANT"/>
<dbReference type="Gene3D" id="2.130.10.30">
    <property type="entry name" value="Regulator of chromosome condensation 1/beta-lactamase-inhibitor protein II"/>
    <property type="match status" value="1"/>
</dbReference>
<dbReference type="Pfam" id="PF00415">
    <property type="entry name" value="RCC1"/>
    <property type="match status" value="1"/>
</dbReference>
<evidence type="ECO:0000313" key="6">
    <source>
        <dbReference type="EMBL" id="CDW79644.1"/>
    </source>
</evidence>
<feature type="compositionally biased region" description="Basic and acidic residues" evidence="4">
    <location>
        <begin position="659"/>
        <end position="673"/>
    </location>
</feature>
<feature type="region of interest" description="Disordered" evidence="4">
    <location>
        <begin position="497"/>
        <end position="699"/>
    </location>
</feature>
<dbReference type="GO" id="GO:0005085">
    <property type="term" value="F:guanyl-nucleotide exchange factor activity"/>
    <property type="evidence" value="ECO:0007669"/>
    <property type="project" value="TreeGrafter"/>
</dbReference>
<feature type="compositionally biased region" description="Basic and acidic residues" evidence="4">
    <location>
        <begin position="302"/>
        <end position="318"/>
    </location>
</feature>
<feature type="compositionally biased region" description="Polar residues" evidence="4">
    <location>
        <begin position="336"/>
        <end position="353"/>
    </location>
</feature>
<feature type="repeat" description="RCC1" evidence="3">
    <location>
        <begin position="217"/>
        <end position="268"/>
    </location>
</feature>
<feature type="repeat" description="RCC1" evidence="3">
    <location>
        <begin position="423"/>
        <end position="476"/>
    </location>
</feature>
<feature type="compositionally biased region" description="Basic and acidic residues" evidence="4">
    <location>
        <begin position="625"/>
        <end position="634"/>
    </location>
</feature>
<feature type="compositionally biased region" description="Basic and acidic residues" evidence="4">
    <location>
        <begin position="515"/>
        <end position="544"/>
    </location>
</feature>
<feature type="compositionally biased region" description="Basic and acidic residues" evidence="4">
    <location>
        <begin position="571"/>
        <end position="584"/>
    </location>
</feature>
<reference evidence="6 7" key="1">
    <citation type="submission" date="2014-06" db="EMBL/GenBank/DDBJ databases">
        <authorList>
            <person name="Swart Estienne"/>
        </authorList>
    </citation>
    <scope>NUCLEOTIDE SEQUENCE [LARGE SCALE GENOMIC DNA]</scope>
    <source>
        <strain evidence="6 7">130c</strain>
    </source>
</reference>
<evidence type="ECO:0000256" key="3">
    <source>
        <dbReference type="PROSITE-ProRule" id="PRU00235"/>
    </source>
</evidence>
<dbReference type="PRINTS" id="PR00633">
    <property type="entry name" value="RCCNDNSATION"/>
</dbReference>
<dbReference type="InterPro" id="IPR058923">
    <property type="entry name" value="RCC1-like_dom"/>
</dbReference>
<feature type="region of interest" description="Disordered" evidence="4">
    <location>
        <begin position="302"/>
        <end position="365"/>
    </location>
</feature>
<evidence type="ECO:0000256" key="2">
    <source>
        <dbReference type="ARBA" id="ARBA00022737"/>
    </source>
</evidence>
<dbReference type="EMBL" id="CCKQ01008200">
    <property type="protein sequence ID" value="CDW79644.1"/>
    <property type="molecule type" value="Genomic_DNA"/>
</dbReference>
<feature type="domain" description="RCC1-like" evidence="5">
    <location>
        <begin position="4"/>
        <end position="295"/>
    </location>
</feature>
<name>A0A078ABS9_STYLE</name>
<dbReference type="InterPro" id="IPR000408">
    <property type="entry name" value="Reg_chr_condens"/>
</dbReference>
<accession>A0A078ABS9</accession>
<sequence length="699" mass="78903">MSLVYVFGSGECEQLGNSFILNLLQTIGLGDDQPLEIKKPRRIPIFDMAGLVGNRILKVVCGGMHTVALSNQGKVYTWGCNDEGALGRQGPENTPLEVANTINVPITDITAGDCHSNAMTGRTYEPVKEPTRIGQELFNKSNKTYIQKVQSGAHHTLALTTDGEVYGWGDPESGKIGRMLKTRNKNEQALRIEKIHARHVKDIYCGNHHSFYVNKDGRVYAWGLNNHGQLGVGHKENLCTPEHVPELDGQHVTFITGGEHHSIAVTQEGKVYCWGRNDEAQCGLGDLYGAYRKRKAQEEYERMMKEEEEKQKKSELEAQQKLQQQDAVMNEDKIEQQNQEDGAKQQIEQSQKAKSGGRKKKTAEEKYAEKEDDLINIGYFTHPQIVLDLWDDNDQTKQIKISKVFASGNYCYALQVSDENKSNQIYSWGMGSSYVLGNRDEENEYKPYKVHPKMFEEFPVRDVGLGTQHVVVLTSNDLNNKQIPEFEPEVANFVIPPEEKKKPATPKIVKSQIDNNKKRSREEFEQPEKEEKKAYEVDEEKKAEPVSPLVQAKPTTTPKKQDIIQSQQVELIKEQTSKPAQKEKSKVRKAPESSQKTANKQNKKTVAEEKPKKEEKKQASAGKTQETKQKENEQAKPIVQGDAKKRKLNDGNAQPKKVQQKEEKVDKKPEANKKGKSQQKDVSPAQNRVASKSTGRKAK</sequence>
<evidence type="ECO:0000313" key="7">
    <source>
        <dbReference type="Proteomes" id="UP000039865"/>
    </source>
</evidence>
<evidence type="ECO:0000259" key="5">
    <source>
        <dbReference type="Pfam" id="PF25390"/>
    </source>
</evidence>
<dbReference type="PANTHER" id="PTHR45982:SF1">
    <property type="entry name" value="REGULATOR OF CHROMOSOME CONDENSATION"/>
    <property type="match status" value="1"/>
</dbReference>
<dbReference type="Pfam" id="PF25390">
    <property type="entry name" value="WD40_RLD"/>
    <property type="match status" value="1"/>
</dbReference>
<feature type="compositionally biased region" description="Polar residues" evidence="4">
    <location>
        <begin position="553"/>
        <end position="569"/>
    </location>
</feature>
<proteinExistence type="predicted"/>
<dbReference type="Proteomes" id="UP000039865">
    <property type="component" value="Unassembled WGS sequence"/>
</dbReference>
<dbReference type="PROSITE" id="PS00626">
    <property type="entry name" value="RCC1_2"/>
    <property type="match status" value="1"/>
</dbReference>
<dbReference type="SUPFAM" id="SSF50985">
    <property type="entry name" value="RCC1/BLIP-II"/>
    <property type="match status" value="1"/>
</dbReference>
<dbReference type="InterPro" id="IPR051553">
    <property type="entry name" value="Ran_GTPase-activating"/>
</dbReference>
<keyword evidence="2" id="KW-0677">Repeat</keyword>
<dbReference type="AlphaFoldDB" id="A0A078ABS9"/>
<dbReference type="InParanoid" id="A0A078ABS9"/>
<organism evidence="6 7">
    <name type="scientific">Stylonychia lemnae</name>
    <name type="common">Ciliate</name>
    <dbReference type="NCBI Taxonomy" id="5949"/>
    <lineage>
        <taxon>Eukaryota</taxon>
        <taxon>Sar</taxon>
        <taxon>Alveolata</taxon>
        <taxon>Ciliophora</taxon>
        <taxon>Intramacronucleata</taxon>
        <taxon>Spirotrichea</taxon>
        <taxon>Stichotrichia</taxon>
        <taxon>Sporadotrichida</taxon>
        <taxon>Oxytrichidae</taxon>
        <taxon>Stylonychinae</taxon>
        <taxon>Stylonychia</taxon>
    </lineage>
</organism>
<gene>
    <name evidence="6" type="primary">Contig7496.g8011</name>
    <name evidence="6" type="ORF">STYLEM_8634</name>
</gene>
<evidence type="ECO:0000256" key="4">
    <source>
        <dbReference type="SAM" id="MobiDB-lite"/>
    </source>
</evidence>
<feature type="compositionally biased region" description="Polar residues" evidence="4">
    <location>
        <begin position="680"/>
        <end position="693"/>
    </location>
</feature>
<feature type="compositionally biased region" description="Basic and acidic residues" evidence="4">
    <location>
        <begin position="605"/>
        <end position="618"/>
    </location>
</feature>
<feature type="repeat" description="RCC1" evidence="3">
    <location>
        <begin position="73"/>
        <end position="122"/>
    </location>
</feature>
<dbReference type="PANTHER" id="PTHR45982">
    <property type="entry name" value="REGULATOR OF CHROMOSOME CONDENSATION"/>
    <property type="match status" value="1"/>
</dbReference>